<evidence type="ECO:0000256" key="3">
    <source>
        <dbReference type="ARBA" id="ARBA00023015"/>
    </source>
</evidence>
<protein>
    <submittedName>
        <fullName evidence="6">GAF and ANTAR domain-containing protein</fullName>
    </submittedName>
</protein>
<keyword evidence="1" id="KW-0808">Transferase</keyword>
<dbReference type="InterPro" id="IPR029016">
    <property type="entry name" value="GAF-like_dom_sf"/>
</dbReference>
<dbReference type="SMART" id="SM00065">
    <property type="entry name" value="GAF"/>
    <property type="match status" value="1"/>
</dbReference>
<evidence type="ECO:0000256" key="2">
    <source>
        <dbReference type="ARBA" id="ARBA00022777"/>
    </source>
</evidence>
<dbReference type="PIRSF" id="PIRSF036625">
    <property type="entry name" value="GAF_ANTAR"/>
    <property type="match status" value="1"/>
</dbReference>
<dbReference type="PROSITE" id="PS50921">
    <property type="entry name" value="ANTAR"/>
    <property type="match status" value="1"/>
</dbReference>
<dbReference type="InterPro" id="IPR005561">
    <property type="entry name" value="ANTAR"/>
</dbReference>
<evidence type="ECO:0000313" key="7">
    <source>
        <dbReference type="Proteomes" id="UP000515947"/>
    </source>
</evidence>
<dbReference type="SUPFAM" id="SSF52172">
    <property type="entry name" value="CheY-like"/>
    <property type="match status" value="1"/>
</dbReference>
<gene>
    <name evidence="6" type="ORF">H9L09_07230</name>
</gene>
<dbReference type="GO" id="GO:0003723">
    <property type="term" value="F:RNA binding"/>
    <property type="evidence" value="ECO:0007669"/>
    <property type="project" value="InterPro"/>
</dbReference>
<evidence type="ECO:0000256" key="1">
    <source>
        <dbReference type="ARBA" id="ARBA00022679"/>
    </source>
</evidence>
<dbReference type="SMART" id="SM01012">
    <property type="entry name" value="ANTAR"/>
    <property type="match status" value="1"/>
</dbReference>
<reference evidence="6 7" key="1">
    <citation type="submission" date="2020-08" db="EMBL/GenBank/DDBJ databases">
        <title>Genome sequence of Nocardioides mesophilus KACC 16243T.</title>
        <authorList>
            <person name="Hyun D.-W."/>
            <person name="Bae J.-W."/>
        </authorList>
    </citation>
    <scope>NUCLEOTIDE SEQUENCE [LARGE SCALE GENOMIC DNA]</scope>
    <source>
        <strain evidence="6 7">KACC 16243</strain>
    </source>
</reference>
<name>A0A7G9RH12_9ACTN</name>
<evidence type="ECO:0000313" key="6">
    <source>
        <dbReference type="EMBL" id="QNN54887.1"/>
    </source>
</evidence>
<dbReference type="Gene3D" id="3.30.450.40">
    <property type="match status" value="1"/>
</dbReference>
<dbReference type="InterPro" id="IPR012074">
    <property type="entry name" value="GAF_ANTAR"/>
</dbReference>
<dbReference type="InterPro" id="IPR011006">
    <property type="entry name" value="CheY-like_superfamily"/>
</dbReference>
<dbReference type="Gene3D" id="1.10.10.10">
    <property type="entry name" value="Winged helix-like DNA-binding domain superfamily/Winged helix DNA-binding domain"/>
    <property type="match status" value="1"/>
</dbReference>
<dbReference type="EMBL" id="CP060713">
    <property type="protein sequence ID" value="QNN54887.1"/>
    <property type="molecule type" value="Genomic_DNA"/>
</dbReference>
<proteinExistence type="predicted"/>
<dbReference type="GO" id="GO:0016301">
    <property type="term" value="F:kinase activity"/>
    <property type="evidence" value="ECO:0007669"/>
    <property type="project" value="UniProtKB-KW"/>
</dbReference>
<keyword evidence="7" id="KW-1185">Reference proteome</keyword>
<keyword evidence="3" id="KW-0805">Transcription regulation</keyword>
<feature type="domain" description="ANTAR" evidence="5">
    <location>
        <begin position="162"/>
        <end position="223"/>
    </location>
</feature>
<evidence type="ECO:0000256" key="4">
    <source>
        <dbReference type="ARBA" id="ARBA00023163"/>
    </source>
</evidence>
<evidence type="ECO:0000259" key="5">
    <source>
        <dbReference type="PROSITE" id="PS50921"/>
    </source>
</evidence>
<dbReference type="Pfam" id="PF13185">
    <property type="entry name" value="GAF_2"/>
    <property type="match status" value="1"/>
</dbReference>
<accession>A0A7G9RH12</accession>
<keyword evidence="4" id="KW-0804">Transcription</keyword>
<dbReference type="InterPro" id="IPR003018">
    <property type="entry name" value="GAF"/>
</dbReference>
<keyword evidence="2" id="KW-0418">Kinase</keyword>
<dbReference type="SUPFAM" id="SSF55781">
    <property type="entry name" value="GAF domain-like"/>
    <property type="match status" value="1"/>
</dbReference>
<sequence length="252" mass="27494">MLAQRFVTLADTLVDDFDLLELLDRLVESVVELLDVSAAGLLLIDQRGHLSPVASSSEATRLLELFQLQNQEGPCLDCVHTGSVVTVPALEEMHDRWPLFAPAAEEYGFASVHALPMRLRSETIGSLNLFNAGRPPLGPEEQRIAQALADVATIGILQQRSLHRASMLAEQLQTALNSRILIEQAKGVLAEYGGVDMDAAFHALRQYARNSGVKLSTAAEFLVRRELSPDEFVSLRPDRGTARAPVTASCRA</sequence>
<dbReference type="AlphaFoldDB" id="A0A7G9RH12"/>
<organism evidence="6 7">
    <name type="scientific">Nocardioides mesophilus</name>
    <dbReference type="NCBI Taxonomy" id="433659"/>
    <lineage>
        <taxon>Bacteria</taxon>
        <taxon>Bacillati</taxon>
        <taxon>Actinomycetota</taxon>
        <taxon>Actinomycetes</taxon>
        <taxon>Propionibacteriales</taxon>
        <taxon>Nocardioidaceae</taxon>
        <taxon>Nocardioides</taxon>
    </lineage>
</organism>
<dbReference type="InterPro" id="IPR036388">
    <property type="entry name" value="WH-like_DNA-bd_sf"/>
</dbReference>
<dbReference type="KEGG" id="nmes:H9L09_07230"/>
<dbReference type="Proteomes" id="UP000515947">
    <property type="component" value="Chromosome"/>
</dbReference>
<dbReference type="Pfam" id="PF03861">
    <property type="entry name" value="ANTAR"/>
    <property type="match status" value="1"/>
</dbReference>